<dbReference type="UniPathway" id="UPA00109">
    <property type="reaction ID" value="UER00182"/>
</dbReference>
<feature type="compositionally biased region" description="Polar residues" evidence="11">
    <location>
        <begin position="17"/>
        <end position="32"/>
    </location>
</feature>
<comment type="function">
    <text evidence="2">Catalyzes the phosphorylation of D-fructose 6-phosphate to fructose 1,6-bisphosphate by ATP, the first committing step of glycolysis.</text>
</comment>
<comment type="cofactor">
    <cofactor evidence="1">
        <name>Mg(2+)</name>
        <dbReference type="ChEBI" id="CHEBI:18420"/>
    </cofactor>
</comment>
<dbReference type="GO" id="GO:0006002">
    <property type="term" value="P:fructose 6-phosphate metabolic process"/>
    <property type="evidence" value="ECO:0007669"/>
    <property type="project" value="InterPro"/>
</dbReference>
<evidence type="ECO:0000256" key="10">
    <source>
        <dbReference type="ARBA" id="ARBA00048070"/>
    </source>
</evidence>
<keyword evidence="4" id="KW-0479">Metal-binding</keyword>
<evidence type="ECO:0000313" key="14">
    <source>
        <dbReference type="Proteomes" id="UP000530660"/>
    </source>
</evidence>
<evidence type="ECO:0000256" key="1">
    <source>
        <dbReference type="ARBA" id="ARBA00001946"/>
    </source>
</evidence>
<dbReference type="OrthoDB" id="537915at2759"/>
<feature type="region of interest" description="Disordered" evidence="11">
    <location>
        <begin position="17"/>
        <end position="41"/>
    </location>
</feature>
<evidence type="ECO:0000256" key="5">
    <source>
        <dbReference type="ARBA" id="ARBA00022741"/>
    </source>
</evidence>
<dbReference type="PRINTS" id="PR00476">
    <property type="entry name" value="PHFRCTKINASE"/>
</dbReference>
<dbReference type="GO" id="GO:0003872">
    <property type="term" value="F:6-phosphofructokinase activity"/>
    <property type="evidence" value="ECO:0007669"/>
    <property type="project" value="UniProtKB-EC"/>
</dbReference>
<dbReference type="Proteomes" id="UP000530660">
    <property type="component" value="Unassembled WGS sequence"/>
</dbReference>
<evidence type="ECO:0000256" key="11">
    <source>
        <dbReference type="SAM" id="MobiDB-lite"/>
    </source>
</evidence>
<evidence type="ECO:0000256" key="6">
    <source>
        <dbReference type="ARBA" id="ARBA00022777"/>
    </source>
</evidence>
<gene>
    <name evidence="13" type="primary">PFK1_2</name>
    <name evidence="13" type="ORF">F1559_003249</name>
</gene>
<sequence length="396" mass="43776">MIYQCFVVTSYLPSRKTSFSGTRARSSSTPQRPLSRRLGLGTPSLLPQYGQSHRIRDVLPRSRLYCAHGRPGGSADASEVFDDNDADFILSPEVYRSLTVSEIDQVAYMKPIPRIQDMLGKDQVPRVRNPATSKISFRGLDNYDTSPCDGVLKQTVVNPDKRRNFARYLRAGPREWIAFRPEEVRAAIVTCGGLCPGINTVIRELTDGLWHLYDVRSITGIKGGYRGFYNGTPYVELSPSRVDGIHRLGGTILGSSRGGFDLDRIMNAIRRNAFNQLYIIGGDGTIRGAAAIAEACMKERLRVCVASIPKTIDNDIPVIDHSFGFMTAVEEAQRAINAAHVEATCFPNGIGIVRLMGRNSGFIAMYASLANRDVDCCLIPELPFEVEGRDGSRRFC</sequence>
<evidence type="ECO:0000256" key="2">
    <source>
        <dbReference type="ARBA" id="ARBA00002659"/>
    </source>
</evidence>
<dbReference type="Gene3D" id="3.40.50.450">
    <property type="match status" value="1"/>
</dbReference>
<accession>A0A7J7IJ42</accession>
<keyword evidence="7" id="KW-0067">ATP-binding</keyword>
<evidence type="ECO:0000313" key="13">
    <source>
        <dbReference type="EMBL" id="KAF6003048.1"/>
    </source>
</evidence>
<dbReference type="InterPro" id="IPR022953">
    <property type="entry name" value="ATP_PFK"/>
</dbReference>
<dbReference type="InterPro" id="IPR000023">
    <property type="entry name" value="Phosphofructokinase_dom"/>
</dbReference>
<evidence type="ECO:0000256" key="7">
    <source>
        <dbReference type="ARBA" id="ARBA00022840"/>
    </source>
</evidence>
<evidence type="ECO:0000256" key="8">
    <source>
        <dbReference type="ARBA" id="ARBA00022842"/>
    </source>
</evidence>
<organism evidence="13 14">
    <name type="scientific">Cyanidiococcus yangmingshanensis</name>
    <dbReference type="NCBI Taxonomy" id="2690220"/>
    <lineage>
        <taxon>Eukaryota</taxon>
        <taxon>Rhodophyta</taxon>
        <taxon>Bangiophyceae</taxon>
        <taxon>Cyanidiales</taxon>
        <taxon>Cyanidiaceae</taxon>
        <taxon>Cyanidiococcus</taxon>
    </lineage>
</organism>
<dbReference type="EMBL" id="VWRR01000008">
    <property type="protein sequence ID" value="KAF6003048.1"/>
    <property type="molecule type" value="Genomic_DNA"/>
</dbReference>
<reference evidence="13 14" key="1">
    <citation type="journal article" date="2020" name="J. Phycol.">
        <title>Comparative genome analysis reveals Cyanidiococcus gen. nov., a new extremophilic red algal genus sister to Cyanidioschyzon (Cyanidioschyzonaceae, Rhodophyta).</title>
        <authorList>
            <person name="Liu S.-L."/>
            <person name="Chiang Y.-R."/>
            <person name="Yoon H.S."/>
            <person name="Fu H.-Y."/>
        </authorList>
    </citation>
    <scope>NUCLEOTIDE SEQUENCE [LARGE SCALE GENOMIC DNA]</scope>
    <source>
        <strain evidence="13 14">THAL066</strain>
    </source>
</reference>
<dbReference type="InterPro" id="IPR035966">
    <property type="entry name" value="PKF_sf"/>
</dbReference>
<keyword evidence="14" id="KW-1185">Reference proteome</keyword>
<dbReference type="GO" id="GO:0005524">
    <property type="term" value="F:ATP binding"/>
    <property type="evidence" value="ECO:0007669"/>
    <property type="project" value="UniProtKB-KW"/>
</dbReference>
<dbReference type="GO" id="GO:0005737">
    <property type="term" value="C:cytoplasm"/>
    <property type="evidence" value="ECO:0007669"/>
    <property type="project" value="UniProtKB-ARBA"/>
</dbReference>
<proteinExistence type="predicted"/>
<dbReference type="GO" id="GO:0046872">
    <property type="term" value="F:metal ion binding"/>
    <property type="evidence" value="ECO:0007669"/>
    <property type="project" value="UniProtKB-KW"/>
</dbReference>
<protein>
    <submittedName>
        <fullName evidence="13">6-phosphofructokinase, alpha subunit</fullName>
    </submittedName>
</protein>
<dbReference type="InterPro" id="IPR050929">
    <property type="entry name" value="PFKA"/>
</dbReference>
<dbReference type="SUPFAM" id="SSF53784">
    <property type="entry name" value="Phosphofructokinase"/>
    <property type="match status" value="1"/>
</dbReference>
<dbReference type="PANTHER" id="PTHR45770">
    <property type="entry name" value="ATP-DEPENDENT 6-PHOSPHOFRUCTOKINASE 1"/>
    <property type="match status" value="1"/>
</dbReference>
<keyword evidence="3" id="KW-0808">Transferase</keyword>
<evidence type="ECO:0000259" key="12">
    <source>
        <dbReference type="Pfam" id="PF00365"/>
    </source>
</evidence>
<keyword evidence="9" id="KW-0324">Glycolysis</keyword>
<comment type="catalytic activity">
    <reaction evidence="10">
        <text>beta-D-fructose 6-phosphate + ATP = beta-D-fructose 1,6-bisphosphate + ADP + H(+)</text>
        <dbReference type="Rhea" id="RHEA:16109"/>
        <dbReference type="ChEBI" id="CHEBI:15378"/>
        <dbReference type="ChEBI" id="CHEBI:30616"/>
        <dbReference type="ChEBI" id="CHEBI:32966"/>
        <dbReference type="ChEBI" id="CHEBI:57634"/>
        <dbReference type="ChEBI" id="CHEBI:456216"/>
        <dbReference type="EC" id="2.7.1.11"/>
    </reaction>
</comment>
<comment type="caution">
    <text evidence="13">The sequence shown here is derived from an EMBL/GenBank/DDBJ whole genome shotgun (WGS) entry which is preliminary data.</text>
</comment>
<evidence type="ECO:0000256" key="3">
    <source>
        <dbReference type="ARBA" id="ARBA00022679"/>
    </source>
</evidence>
<keyword evidence="6 13" id="KW-0418">Kinase</keyword>
<dbReference type="FunFam" id="3.40.50.450:FF:000002">
    <property type="entry name" value="ATP-dependent 6-phosphofructokinase"/>
    <property type="match status" value="1"/>
</dbReference>
<keyword evidence="8" id="KW-0460">Magnesium</keyword>
<dbReference type="AlphaFoldDB" id="A0A7J7IJ42"/>
<keyword evidence="5" id="KW-0547">Nucleotide-binding</keyword>
<feature type="domain" description="Phosphofructokinase" evidence="12">
    <location>
        <begin position="185"/>
        <end position="387"/>
    </location>
</feature>
<evidence type="ECO:0000256" key="9">
    <source>
        <dbReference type="ARBA" id="ARBA00023152"/>
    </source>
</evidence>
<evidence type="ECO:0000256" key="4">
    <source>
        <dbReference type="ARBA" id="ARBA00022723"/>
    </source>
</evidence>
<dbReference type="Pfam" id="PF00365">
    <property type="entry name" value="PFK"/>
    <property type="match status" value="1"/>
</dbReference>
<name>A0A7J7IJ42_9RHOD</name>